<keyword evidence="1" id="KW-0812">Transmembrane</keyword>
<feature type="transmembrane region" description="Helical" evidence="1">
    <location>
        <begin position="38"/>
        <end position="58"/>
    </location>
</feature>
<reference evidence="2 3" key="1">
    <citation type="submission" date="2023-06" db="EMBL/GenBank/DDBJ databases">
        <title>Five Gram-positive bacteria isolated from mangrove sediments in Shenzhen, Guangdong, China.</title>
        <authorList>
            <person name="Yu S."/>
            <person name="Zheng W."/>
            <person name="Huang Y."/>
        </authorList>
    </citation>
    <scope>NUCLEOTIDE SEQUENCE [LARGE SCALE GENOMIC DNA]</scope>
    <source>
        <strain evidence="2 3">SaN35-3</strain>
    </source>
</reference>
<name>A0ABY9JUX9_9BACI</name>
<accession>A0ABY9JUX9</accession>
<keyword evidence="1" id="KW-0472">Membrane</keyword>
<gene>
    <name evidence="2" type="ORF">LC087_03235</name>
</gene>
<evidence type="ECO:0000313" key="3">
    <source>
        <dbReference type="Proteomes" id="UP001197974"/>
    </source>
</evidence>
<keyword evidence="1" id="KW-1133">Transmembrane helix</keyword>
<feature type="transmembrane region" description="Helical" evidence="1">
    <location>
        <begin position="12"/>
        <end position="32"/>
    </location>
</feature>
<sequence length="59" mass="6866">MSETSRIMVIDGLMWLFVFLVFLTLGSVLNILLKMTKLHHWIITLFLSFMLAFFTVSVV</sequence>
<dbReference type="RefSeq" id="WP_226543438.1">
    <property type="nucleotide sequence ID" value="NZ_CP129013.1"/>
</dbReference>
<evidence type="ECO:0000313" key="2">
    <source>
        <dbReference type="EMBL" id="WLR43224.1"/>
    </source>
</evidence>
<keyword evidence="3" id="KW-1185">Reference proteome</keyword>
<dbReference type="EMBL" id="CP129013">
    <property type="protein sequence ID" value="WLR43224.1"/>
    <property type="molecule type" value="Genomic_DNA"/>
</dbReference>
<dbReference type="Proteomes" id="UP001197974">
    <property type="component" value="Chromosome"/>
</dbReference>
<proteinExistence type="predicted"/>
<organism evidence="2 3">
    <name type="scientific">Bacillus carboniphilus</name>
    <dbReference type="NCBI Taxonomy" id="86663"/>
    <lineage>
        <taxon>Bacteria</taxon>
        <taxon>Bacillati</taxon>
        <taxon>Bacillota</taxon>
        <taxon>Bacilli</taxon>
        <taxon>Bacillales</taxon>
        <taxon>Bacillaceae</taxon>
        <taxon>Bacillus</taxon>
    </lineage>
</organism>
<protein>
    <submittedName>
        <fullName evidence="2">Uncharacterized protein</fullName>
    </submittedName>
</protein>
<evidence type="ECO:0000256" key="1">
    <source>
        <dbReference type="SAM" id="Phobius"/>
    </source>
</evidence>